<dbReference type="EMBL" id="ML170173">
    <property type="protein sequence ID" value="TDL22720.1"/>
    <property type="molecule type" value="Genomic_DNA"/>
</dbReference>
<evidence type="ECO:0000313" key="1">
    <source>
        <dbReference type="EMBL" id="TDL22720.1"/>
    </source>
</evidence>
<evidence type="ECO:0000313" key="2">
    <source>
        <dbReference type="Proteomes" id="UP000294933"/>
    </source>
</evidence>
<proteinExistence type="predicted"/>
<reference evidence="1 2" key="1">
    <citation type="submission" date="2018-06" db="EMBL/GenBank/DDBJ databases">
        <title>A transcriptomic atlas of mushroom development highlights an independent origin of complex multicellularity.</title>
        <authorList>
            <consortium name="DOE Joint Genome Institute"/>
            <person name="Krizsan K."/>
            <person name="Almasi E."/>
            <person name="Merenyi Z."/>
            <person name="Sahu N."/>
            <person name="Viragh M."/>
            <person name="Koszo T."/>
            <person name="Mondo S."/>
            <person name="Kiss B."/>
            <person name="Balint B."/>
            <person name="Kues U."/>
            <person name="Barry K."/>
            <person name="Hegedus J.C."/>
            <person name="Henrissat B."/>
            <person name="Johnson J."/>
            <person name="Lipzen A."/>
            <person name="Ohm R."/>
            <person name="Nagy I."/>
            <person name="Pangilinan J."/>
            <person name="Yan J."/>
            <person name="Xiong Y."/>
            <person name="Grigoriev I.V."/>
            <person name="Hibbett D.S."/>
            <person name="Nagy L.G."/>
        </authorList>
    </citation>
    <scope>NUCLEOTIDE SEQUENCE [LARGE SCALE GENOMIC DNA]</scope>
    <source>
        <strain evidence="1 2">SZMC22713</strain>
    </source>
</reference>
<dbReference type="Proteomes" id="UP000294933">
    <property type="component" value="Unassembled WGS sequence"/>
</dbReference>
<dbReference type="VEuPathDB" id="FungiDB:BD410DRAFT_194472"/>
<keyword evidence="2" id="KW-1185">Reference proteome</keyword>
<accession>A0A4Y7Q797</accession>
<sequence>MLPPRLARLLCTPCPSLRNSVVNGLLRLVTRTTENTSNRAPTGPRECGFGERSSVVHLIQVRRCARYDLRESAVTSYFWLRDHSPSPAPESFQQDSQRDVAHRSRPRWEAVHLPQADAIGEYPGIRDRSCDSGEPQRCLALCTKYSAMQPHLSFRHHPCLVNLIPAFSRKGETHI</sequence>
<name>A0A4Y7Q797_9AGAM</name>
<protein>
    <submittedName>
        <fullName evidence="1">Uncharacterized protein</fullName>
    </submittedName>
</protein>
<gene>
    <name evidence="1" type="ORF">BD410DRAFT_194472</name>
</gene>
<dbReference type="AlphaFoldDB" id="A0A4Y7Q797"/>
<organism evidence="1 2">
    <name type="scientific">Rickenella mellea</name>
    <dbReference type="NCBI Taxonomy" id="50990"/>
    <lineage>
        <taxon>Eukaryota</taxon>
        <taxon>Fungi</taxon>
        <taxon>Dikarya</taxon>
        <taxon>Basidiomycota</taxon>
        <taxon>Agaricomycotina</taxon>
        <taxon>Agaricomycetes</taxon>
        <taxon>Hymenochaetales</taxon>
        <taxon>Rickenellaceae</taxon>
        <taxon>Rickenella</taxon>
    </lineage>
</organism>